<keyword evidence="3" id="KW-1185">Reference proteome</keyword>
<name>A0ABP9TQ68_9MICC</name>
<evidence type="ECO:0000313" key="3">
    <source>
        <dbReference type="Proteomes" id="UP001501257"/>
    </source>
</evidence>
<feature type="transmembrane region" description="Helical" evidence="1">
    <location>
        <begin position="36"/>
        <end position="56"/>
    </location>
</feature>
<evidence type="ECO:0000256" key="1">
    <source>
        <dbReference type="SAM" id="Phobius"/>
    </source>
</evidence>
<keyword evidence="1" id="KW-0812">Transmembrane</keyword>
<dbReference type="EMBL" id="BAABLK010000034">
    <property type="protein sequence ID" value="GAA5228008.1"/>
    <property type="molecule type" value="Genomic_DNA"/>
</dbReference>
<keyword evidence="1" id="KW-1133">Transmembrane helix</keyword>
<organism evidence="2 3">
    <name type="scientific">Paeniglutamicibacter antarcticus</name>
    <dbReference type="NCBI Taxonomy" id="494023"/>
    <lineage>
        <taxon>Bacteria</taxon>
        <taxon>Bacillati</taxon>
        <taxon>Actinomycetota</taxon>
        <taxon>Actinomycetes</taxon>
        <taxon>Micrococcales</taxon>
        <taxon>Micrococcaceae</taxon>
        <taxon>Paeniglutamicibacter</taxon>
    </lineage>
</organism>
<reference evidence="3" key="1">
    <citation type="journal article" date="2019" name="Int. J. Syst. Evol. Microbiol.">
        <title>The Global Catalogue of Microorganisms (GCM) 10K type strain sequencing project: providing services to taxonomists for standard genome sequencing and annotation.</title>
        <authorList>
            <consortium name="The Broad Institute Genomics Platform"/>
            <consortium name="The Broad Institute Genome Sequencing Center for Infectious Disease"/>
            <person name="Wu L."/>
            <person name="Ma J."/>
        </authorList>
    </citation>
    <scope>NUCLEOTIDE SEQUENCE [LARGE SCALE GENOMIC DNA]</scope>
    <source>
        <strain evidence="3">JCM 18952</strain>
    </source>
</reference>
<gene>
    <name evidence="2" type="ORF">GCM10025778_25410</name>
</gene>
<comment type="caution">
    <text evidence="2">The sequence shown here is derived from an EMBL/GenBank/DDBJ whole genome shotgun (WGS) entry which is preliminary data.</text>
</comment>
<keyword evidence="1" id="KW-0472">Membrane</keyword>
<proteinExistence type="predicted"/>
<accession>A0ABP9TQ68</accession>
<protein>
    <submittedName>
        <fullName evidence="2">Uncharacterized protein</fullName>
    </submittedName>
</protein>
<dbReference type="Proteomes" id="UP001501257">
    <property type="component" value="Unassembled WGS sequence"/>
</dbReference>
<evidence type="ECO:0000313" key="2">
    <source>
        <dbReference type="EMBL" id="GAA5228008.1"/>
    </source>
</evidence>
<sequence>MGLLLLIITLLVGLVGSLLASPLLDPRGVTPEVGLVRWVAIAHVVVAGGATLYRLAVVEIEPSVGVDMPVREFRPVLPENASLAGPAATVISGGVPGLSSTSRVRRRAPGILASPGKRGRNVERARLRLAGPA</sequence>